<dbReference type="AlphaFoldDB" id="N9T1S9"/>
<evidence type="ECO:0008006" key="3">
    <source>
        <dbReference type="Google" id="ProtNLM"/>
    </source>
</evidence>
<dbReference type="EMBL" id="APRN01000036">
    <property type="protein sequence ID" value="ENX57627.1"/>
    <property type="molecule type" value="Genomic_DNA"/>
</dbReference>
<comment type="caution">
    <text evidence="1">The sequence shown here is derived from an EMBL/GenBank/DDBJ whole genome shotgun (WGS) entry which is preliminary data.</text>
</comment>
<proteinExistence type="predicted"/>
<dbReference type="PATRIC" id="fig|1217700.3.peg.1954"/>
<protein>
    <recommendedName>
        <fullName evidence="3">Morphogenetic protein</fullName>
    </recommendedName>
</protein>
<evidence type="ECO:0000313" key="1">
    <source>
        <dbReference type="EMBL" id="ENX57627.1"/>
    </source>
</evidence>
<gene>
    <name evidence="1" type="ORF">F902_02024</name>
</gene>
<sequence>MKERPILFSTSMVQAILDGRKTQTRRIIKKAPTTAINHRLIELDNGWNWQVNEQGVVPTMHREICNPMICPYGMVGDRLWVRETWHVEPGARGWSMDENEPCTGWIEYKAGGSKEVTAPDFDAVQRCFPKGEVDWDFVPSDWRPSIFMPRWACRIVLEISNIRIERLQAISDSDAKAEGILETMYGWKSQSDSYRYGETPRAAFHILWEEINGSDSLKANPWIWVVEFKLLEGGES</sequence>
<accession>N9T1S9</accession>
<name>N9T1S9_9GAMM</name>
<evidence type="ECO:0000313" key="2">
    <source>
        <dbReference type="Proteomes" id="UP000013084"/>
    </source>
</evidence>
<keyword evidence="2" id="KW-1185">Reference proteome</keyword>
<reference evidence="1 2" key="1">
    <citation type="submission" date="2013-02" db="EMBL/GenBank/DDBJ databases">
        <title>The Genome Sequence of Acinetobacter sp. CIP 70.18.</title>
        <authorList>
            <consortium name="The Broad Institute Genome Sequencing Platform"/>
            <consortium name="The Broad Institute Genome Sequencing Center for Infectious Disease"/>
            <person name="Cerqueira G."/>
            <person name="Feldgarden M."/>
            <person name="Courvalin P."/>
            <person name="Perichon B."/>
            <person name="Grillot-Courvalin C."/>
            <person name="Clermont D."/>
            <person name="Rocha E."/>
            <person name="Yoon E.-J."/>
            <person name="Nemec A."/>
            <person name="Walker B."/>
            <person name="Young S.K."/>
            <person name="Zeng Q."/>
            <person name="Gargeya S."/>
            <person name="Fitzgerald M."/>
            <person name="Haas B."/>
            <person name="Abouelleil A."/>
            <person name="Alvarado L."/>
            <person name="Arachchi H.M."/>
            <person name="Berlin A.M."/>
            <person name="Chapman S.B."/>
            <person name="Dewar J."/>
            <person name="Goldberg J."/>
            <person name="Griggs A."/>
            <person name="Gujja S."/>
            <person name="Hansen M."/>
            <person name="Howarth C."/>
            <person name="Imamovic A."/>
            <person name="Larimer J."/>
            <person name="McCowan C."/>
            <person name="Murphy C."/>
            <person name="Neiman D."/>
            <person name="Pearson M."/>
            <person name="Priest M."/>
            <person name="Roberts A."/>
            <person name="Saif S."/>
            <person name="Shea T."/>
            <person name="Sisk P."/>
            <person name="Sykes S."/>
            <person name="Wortman J."/>
            <person name="Nusbaum C."/>
            <person name="Birren B."/>
        </authorList>
    </citation>
    <scope>NUCLEOTIDE SEQUENCE [LARGE SCALE GENOMIC DNA]</scope>
    <source>
        <strain evidence="1 2">CIP 70.18</strain>
    </source>
</reference>
<dbReference type="Proteomes" id="UP000013084">
    <property type="component" value="Unassembled WGS sequence"/>
</dbReference>
<dbReference type="HOGENOM" id="CLU_077247_0_0_6"/>
<organism evidence="1 2">
    <name type="scientific">Acinetobacter higginsii</name>
    <dbReference type="NCBI Taxonomy" id="70347"/>
    <lineage>
        <taxon>Bacteria</taxon>
        <taxon>Pseudomonadati</taxon>
        <taxon>Pseudomonadota</taxon>
        <taxon>Gammaproteobacteria</taxon>
        <taxon>Moraxellales</taxon>
        <taxon>Moraxellaceae</taxon>
        <taxon>Acinetobacter</taxon>
    </lineage>
</organism>
<dbReference type="RefSeq" id="WP_005203048.1">
    <property type="nucleotide sequence ID" value="NZ_KB850072.1"/>
</dbReference>
<dbReference type="OrthoDB" id="72471at2"/>